<dbReference type="InterPro" id="IPR027417">
    <property type="entry name" value="P-loop_NTPase"/>
</dbReference>
<feature type="region of interest" description="Disordered" evidence="5">
    <location>
        <begin position="893"/>
        <end position="912"/>
    </location>
</feature>
<evidence type="ECO:0000313" key="7">
    <source>
        <dbReference type="EMBL" id="MDR6244128.1"/>
    </source>
</evidence>
<feature type="domain" description="Rad50/SbcC-type AAA" evidence="6">
    <location>
        <begin position="6"/>
        <end position="285"/>
    </location>
</feature>
<feature type="coiled-coil region" evidence="4">
    <location>
        <begin position="185"/>
        <end position="244"/>
    </location>
</feature>
<comment type="caution">
    <text evidence="7">The sequence shown here is derived from an EMBL/GenBank/DDBJ whole genome shotgun (WGS) entry which is preliminary data.</text>
</comment>
<dbReference type="EMBL" id="JAVDQH010000007">
    <property type="protein sequence ID" value="MDR6244128.1"/>
    <property type="molecule type" value="Genomic_DNA"/>
</dbReference>
<keyword evidence="7" id="KW-0540">Nuclease</keyword>
<name>A0ABU1IXZ7_9BACL</name>
<feature type="coiled-coil region" evidence="4">
    <location>
        <begin position="654"/>
        <end position="688"/>
    </location>
</feature>
<evidence type="ECO:0000256" key="2">
    <source>
        <dbReference type="ARBA" id="ARBA00011322"/>
    </source>
</evidence>
<dbReference type="SUPFAM" id="SSF52540">
    <property type="entry name" value="P-loop containing nucleoside triphosphate hydrolases"/>
    <property type="match status" value="1"/>
</dbReference>
<dbReference type="Pfam" id="PF13558">
    <property type="entry name" value="SbcC_Walker_B"/>
    <property type="match status" value="1"/>
</dbReference>
<evidence type="ECO:0000256" key="3">
    <source>
        <dbReference type="ARBA" id="ARBA00013368"/>
    </source>
</evidence>
<feature type="coiled-coil region" evidence="4">
    <location>
        <begin position="268"/>
        <end position="419"/>
    </location>
</feature>
<evidence type="ECO:0000256" key="5">
    <source>
        <dbReference type="SAM" id="MobiDB-lite"/>
    </source>
</evidence>
<feature type="coiled-coil region" evidence="4">
    <location>
        <begin position="812"/>
        <end position="860"/>
    </location>
</feature>
<organism evidence="7 8">
    <name type="scientific">Paenibacillus hunanensis</name>
    <dbReference type="NCBI Taxonomy" id="539262"/>
    <lineage>
        <taxon>Bacteria</taxon>
        <taxon>Bacillati</taxon>
        <taxon>Bacillota</taxon>
        <taxon>Bacilli</taxon>
        <taxon>Bacillales</taxon>
        <taxon>Paenibacillaceae</taxon>
        <taxon>Paenibacillus</taxon>
    </lineage>
</organism>
<dbReference type="PANTHER" id="PTHR32114">
    <property type="entry name" value="ABC TRANSPORTER ABCH.3"/>
    <property type="match status" value="1"/>
</dbReference>
<dbReference type="PANTHER" id="PTHR32114:SF2">
    <property type="entry name" value="ABC TRANSPORTER ABCH.3"/>
    <property type="match status" value="1"/>
</dbReference>
<evidence type="ECO:0000259" key="6">
    <source>
        <dbReference type="Pfam" id="PF13476"/>
    </source>
</evidence>
<feature type="coiled-coil region" evidence="4">
    <location>
        <begin position="492"/>
        <end position="526"/>
    </location>
</feature>
<protein>
    <recommendedName>
        <fullName evidence="3">Nuclease SbcCD subunit C</fullName>
    </recommendedName>
</protein>
<accession>A0ABU1IXZ7</accession>
<keyword evidence="4" id="KW-0175">Coiled coil</keyword>
<reference evidence="7 8" key="1">
    <citation type="submission" date="2023-07" db="EMBL/GenBank/DDBJ databases">
        <title>Genomic Encyclopedia of Type Strains, Phase IV (KMG-IV): sequencing the most valuable type-strain genomes for metagenomic binning, comparative biology and taxonomic classification.</title>
        <authorList>
            <person name="Goeker M."/>
        </authorList>
    </citation>
    <scope>NUCLEOTIDE SEQUENCE [LARGE SCALE GENOMIC DNA]</scope>
    <source>
        <strain evidence="7 8">DSM 22170</strain>
    </source>
</reference>
<sequence>MKPIMLKLSGLQSYREQQEIDFTELCETGLFGIFGPTGSGKSTVLDAITLALYGKVERAQNGTQGILNHSEDAVFVSFSFELLSDAGPQRYRVERRFKRTGDHTVSNSMSRFICCEADGDKVIADKLGDVTRCVEEYIGLKMDDFTRAVVLPQGKFAEFLSLKGSDRRQMLQRLFHLERYGDRLMQKLSQRVKETDHQLERFASEQTGLGDASADAVKQAKEHLSEVTREAERVRARLLEMNTQVEQLGKVRELLRERDLLHTRQEQLREHEPAIRQLEQQLADAESARTLLPLLDAWQEVQAQSLEAEQSMKQLQLQLAQTEQMYKDAAAGEEKARLELAAHEPRLVLRLEQLQQALELQQQCAELEQSQRQLHERLEHIAAELVQIQQQAETEQRMLGKAEHRRAELEQQLKECEVRSSDRQKLQYAQQRLSTLDGLRTRQAELEQEYRDYGAVHERHNKQWEVLQQQSAQFALQEQELYRQAVSAHARQQEQDRLLIGAREQLEQLEQQYQQASRAAESHRLAAILATDLQDGQPCAVCGSVHHPQPAAAIEEEESEFSDLNGQLNKLNPLRQQAMQYGERIRNHGYELERMIADWEWQHGQEEAVAGMAASQDRSGNPSIDQTVSLAALVLTTADQQELETSLPIAETWLSQYGVAVQQLEQQLEQIRQQLRAWRQEQREWTQRHTAVQAERQSALRLLEQATARLEAGQHAVQTALNDWQQTFEGLSEQEARERFAELAKRDEQADTIRTGLEKSVPYIEERKRQLQECDQKLHALERQQIQERTRFEGEERLLQEKRSRLEQWISEQSAEELLRQSQAELEHYREQSAQWAGKLRDAQQQQQQASQTYALATQAAQSLATQSEQARSRWQGALNDSRFDDEQQVTAARMDEQQQAQGRQRIEQHREQQSELTVRLRELDAKLDGQQVSEEDWLQLQQSWQEARQADEAALELRARATRDVEDLEQRHIRWLELERQREQLAIEAGHLSKLQASMRGNAFVEYIAEEQLMQVSLAASERLRFLTRQRYSLEVDSGGGFVICDNGNGGIRRPVSTLSGGETFLTSLSLALALSAQIQLRGKYPLQFFFLDEGFGTLDPELLDTVVTSLEKLHTDRLAVGIISHVPELRMRLPRKLVILPAEQAGKGSRVVLEKM</sequence>
<keyword evidence="7" id="KW-0269">Exonuclease</keyword>
<dbReference type="InterPro" id="IPR038729">
    <property type="entry name" value="Rad50/SbcC_AAA"/>
</dbReference>
<evidence type="ECO:0000256" key="1">
    <source>
        <dbReference type="ARBA" id="ARBA00006930"/>
    </source>
</evidence>
<dbReference type="GO" id="GO:0004527">
    <property type="term" value="F:exonuclease activity"/>
    <property type="evidence" value="ECO:0007669"/>
    <property type="project" value="UniProtKB-KW"/>
</dbReference>
<comment type="similarity">
    <text evidence="1">Belongs to the SMC family. SbcC subfamily.</text>
</comment>
<evidence type="ECO:0000256" key="4">
    <source>
        <dbReference type="SAM" id="Coils"/>
    </source>
</evidence>
<dbReference type="Pfam" id="PF13476">
    <property type="entry name" value="AAA_23"/>
    <property type="match status" value="1"/>
</dbReference>
<dbReference type="Proteomes" id="UP001185028">
    <property type="component" value="Unassembled WGS sequence"/>
</dbReference>
<evidence type="ECO:0000313" key="8">
    <source>
        <dbReference type="Proteomes" id="UP001185028"/>
    </source>
</evidence>
<proteinExistence type="inferred from homology"/>
<gene>
    <name evidence="7" type="ORF">JOC58_002021</name>
</gene>
<keyword evidence="8" id="KW-1185">Reference proteome</keyword>
<dbReference type="Gene3D" id="3.40.50.300">
    <property type="entry name" value="P-loop containing nucleotide triphosphate hydrolases"/>
    <property type="match status" value="2"/>
</dbReference>
<dbReference type="RefSeq" id="WP_188776345.1">
    <property type="nucleotide sequence ID" value="NZ_BMMB01000006.1"/>
</dbReference>
<keyword evidence="7" id="KW-0378">Hydrolase</keyword>
<comment type="subunit">
    <text evidence="2">Heterodimer of SbcC and SbcD.</text>
</comment>